<keyword evidence="2" id="KW-1185">Reference proteome</keyword>
<dbReference type="InterPro" id="IPR011990">
    <property type="entry name" value="TPR-like_helical_dom_sf"/>
</dbReference>
<dbReference type="EMBL" id="VFPA01000006">
    <property type="protein sequence ID" value="TQM02837.1"/>
    <property type="molecule type" value="Genomic_DNA"/>
</dbReference>
<evidence type="ECO:0000313" key="2">
    <source>
        <dbReference type="Proteomes" id="UP000315677"/>
    </source>
</evidence>
<name>A0A543D0I1_9PSEU</name>
<dbReference type="AlphaFoldDB" id="A0A543D0I1"/>
<dbReference type="Proteomes" id="UP000315677">
    <property type="component" value="Unassembled WGS sequence"/>
</dbReference>
<organism evidence="1 2">
    <name type="scientific">Pseudonocardia kunmingensis</name>
    <dbReference type="NCBI Taxonomy" id="630975"/>
    <lineage>
        <taxon>Bacteria</taxon>
        <taxon>Bacillati</taxon>
        <taxon>Actinomycetota</taxon>
        <taxon>Actinomycetes</taxon>
        <taxon>Pseudonocardiales</taxon>
        <taxon>Pseudonocardiaceae</taxon>
        <taxon>Pseudonocardia</taxon>
    </lineage>
</organism>
<gene>
    <name evidence="1" type="ORF">FB558_7480</name>
</gene>
<reference evidence="1 2" key="1">
    <citation type="submission" date="2019-06" db="EMBL/GenBank/DDBJ databases">
        <title>Sequencing the genomes of 1000 actinobacteria strains.</title>
        <authorList>
            <person name="Klenk H.-P."/>
        </authorList>
    </citation>
    <scope>NUCLEOTIDE SEQUENCE [LARGE SCALE GENOMIC DNA]</scope>
    <source>
        <strain evidence="1 2">DSM 45301</strain>
    </source>
</reference>
<dbReference type="Gene3D" id="1.25.40.10">
    <property type="entry name" value="Tetratricopeptide repeat domain"/>
    <property type="match status" value="1"/>
</dbReference>
<accession>A0A543D0I1</accession>
<evidence type="ECO:0000313" key="1">
    <source>
        <dbReference type="EMBL" id="TQM02837.1"/>
    </source>
</evidence>
<comment type="caution">
    <text evidence="1">The sequence shown here is derived from an EMBL/GenBank/DDBJ whole genome shotgun (WGS) entry which is preliminary data.</text>
</comment>
<protein>
    <recommendedName>
        <fullName evidence="3">MalT-like TPR region domain-containing protein</fullName>
    </recommendedName>
</protein>
<proteinExistence type="predicted"/>
<sequence length="313" mass="32601">MVIPRPTGVRPDRRCGRATIRSRSKRGRGGGGLYSSVATYLQSEVARSLFAPRSDVRVFAAAASLTEIAGWMAHDSGRDVDARSHFVGAYRLALAAGSAALAANMCASMSHLADQLGCAQDALRIADAGLERVGQAGGVARVEARLHAMRAKAFAQGADRDACLDELAHAERALGGTDDDEHAGWAAHFDGGSLAAEAATALHRLGDLAEAQRQARRVLDLRRGDRVRALAFGRLTLASILLDAGHMDEAAALGQLVAETAPTLSSARVRSGLGELALSIRAHPRTAGTTAFLAAMAGLDAGATPEVISVWPV</sequence>
<evidence type="ECO:0008006" key="3">
    <source>
        <dbReference type="Google" id="ProtNLM"/>
    </source>
</evidence>